<dbReference type="Proteomes" id="UP001227126">
    <property type="component" value="Unassembled WGS sequence"/>
</dbReference>
<reference evidence="2 3" key="1">
    <citation type="submission" date="2023-05" db="EMBL/GenBank/DDBJ databases">
        <title>Sedimentitalea sp. nov. JM2-8.</title>
        <authorList>
            <person name="Huang J."/>
        </authorList>
    </citation>
    <scope>NUCLEOTIDE SEQUENCE [LARGE SCALE GENOMIC DNA]</scope>
    <source>
        <strain evidence="2 3">JM2-8</strain>
    </source>
</reference>
<evidence type="ECO:0000256" key="1">
    <source>
        <dbReference type="SAM" id="MobiDB-lite"/>
    </source>
</evidence>
<gene>
    <name evidence="2" type="ORF">QO034_02425</name>
</gene>
<dbReference type="RefSeq" id="WP_284483909.1">
    <property type="nucleotide sequence ID" value="NZ_JASNJE010000002.1"/>
</dbReference>
<evidence type="ECO:0000313" key="2">
    <source>
        <dbReference type="EMBL" id="MDK3071955.1"/>
    </source>
</evidence>
<dbReference type="EMBL" id="JASNJE010000002">
    <property type="protein sequence ID" value="MDK3071955.1"/>
    <property type="molecule type" value="Genomic_DNA"/>
</dbReference>
<sequence>MKKVKIQTNGSNNEPEREGNPMTSLLRTAAVAVLQTLSGGTALTEYPEKPVSVVVP</sequence>
<protein>
    <submittedName>
        <fullName evidence="2">Uncharacterized protein</fullName>
    </submittedName>
</protein>
<organism evidence="2 3">
    <name type="scientific">Sedimentitalea xiamensis</name>
    <dbReference type="NCBI Taxonomy" id="3050037"/>
    <lineage>
        <taxon>Bacteria</taxon>
        <taxon>Pseudomonadati</taxon>
        <taxon>Pseudomonadota</taxon>
        <taxon>Alphaproteobacteria</taxon>
        <taxon>Rhodobacterales</taxon>
        <taxon>Paracoccaceae</taxon>
        <taxon>Sedimentitalea</taxon>
    </lineage>
</organism>
<keyword evidence="3" id="KW-1185">Reference proteome</keyword>
<proteinExistence type="predicted"/>
<feature type="region of interest" description="Disordered" evidence="1">
    <location>
        <begin position="1"/>
        <end position="21"/>
    </location>
</feature>
<accession>A0ABT7FA27</accession>
<evidence type="ECO:0000313" key="3">
    <source>
        <dbReference type="Proteomes" id="UP001227126"/>
    </source>
</evidence>
<name>A0ABT7FA27_9RHOB</name>
<comment type="caution">
    <text evidence="2">The sequence shown here is derived from an EMBL/GenBank/DDBJ whole genome shotgun (WGS) entry which is preliminary data.</text>
</comment>
<feature type="compositionally biased region" description="Polar residues" evidence="1">
    <location>
        <begin position="1"/>
        <end position="13"/>
    </location>
</feature>